<dbReference type="RefSeq" id="WP_092813708.1">
    <property type="nucleotide sequence ID" value="NZ_FMVW01000005.1"/>
</dbReference>
<dbReference type="GO" id="GO:0046872">
    <property type="term" value="F:metal ion binding"/>
    <property type="evidence" value="ECO:0007669"/>
    <property type="project" value="UniProtKB-KW"/>
</dbReference>
<dbReference type="SUPFAM" id="SSF51338">
    <property type="entry name" value="Composite domain of metallo-dependent hydrolases"/>
    <property type="match status" value="1"/>
</dbReference>
<accession>A0A1G5NRK3</accession>
<dbReference type="InterPro" id="IPR055156">
    <property type="entry name" value="HutF-like_N"/>
</dbReference>
<dbReference type="InterPro" id="IPR010252">
    <property type="entry name" value="HutF"/>
</dbReference>
<evidence type="ECO:0000256" key="2">
    <source>
        <dbReference type="ARBA" id="ARBA00022723"/>
    </source>
</evidence>
<reference evidence="7 8" key="1">
    <citation type="submission" date="2016-10" db="EMBL/GenBank/DDBJ databases">
        <authorList>
            <person name="de Groot N.N."/>
        </authorList>
    </citation>
    <scope>NUCLEOTIDE SEQUENCE [LARGE SCALE GENOMIC DNA]</scope>
    <source>
        <strain evidence="7 8">DSM 2698</strain>
    </source>
</reference>
<dbReference type="InterPro" id="IPR006680">
    <property type="entry name" value="Amidohydro-rel"/>
</dbReference>
<dbReference type="PANTHER" id="PTHR11271">
    <property type="entry name" value="GUANINE DEAMINASE"/>
    <property type="match status" value="1"/>
</dbReference>
<evidence type="ECO:0000313" key="8">
    <source>
        <dbReference type="Proteomes" id="UP000199347"/>
    </source>
</evidence>
<dbReference type="CDD" id="cd01313">
    <property type="entry name" value="Met_dep_hydrolase_E"/>
    <property type="match status" value="1"/>
</dbReference>
<dbReference type="GO" id="GO:0005829">
    <property type="term" value="C:cytosol"/>
    <property type="evidence" value="ECO:0007669"/>
    <property type="project" value="TreeGrafter"/>
</dbReference>
<dbReference type="InterPro" id="IPR011059">
    <property type="entry name" value="Metal-dep_hydrolase_composite"/>
</dbReference>
<keyword evidence="4" id="KW-0862">Zinc</keyword>
<dbReference type="OrthoDB" id="9796020at2"/>
<dbReference type="Gene3D" id="2.30.40.10">
    <property type="entry name" value="Urease, subunit C, domain 1"/>
    <property type="match status" value="1"/>
</dbReference>
<keyword evidence="2" id="KW-0479">Metal-binding</keyword>
<dbReference type="AlphaFoldDB" id="A0A1G5NRK3"/>
<dbReference type="NCBIfam" id="TIGR02022">
    <property type="entry name" value="hutF"/>
    <property type="match status" value="1"/>
</dbReference>
<dbReference type="InterPro" id="IPR032466">
    <property type="entry name" value="Metal_Hydrolase"/>
</dbReference>
<evidence type="ECO:0000259" key="5">
    <source>
        <dbReference type="Pfam" id="PF01979"/>
    </source>
</evidence>
<dbReference type="STRING" id="1120955.SAMN03080610_02590"/>
<evidence type="ECO:0000256" key="4">
    <source>
        <dbReference type="ARBA" id="ARBA00022833"/>
    </source>
</evidence>
<dbReference type="NCBIfam" id="NF006681">
    <property type="entry name" value="PRK09229.1-2"/>
    <property type="match status" value="1"/>
</dbReference>
<dbReference type="GO" id="GO:0019239">
    <property type="term" value="F:deaminase activity"/>
    <property type="evidence" value="ECO:0007669"/>
    <property type="project" value="TreeGrafter"/>
</dbReference>
<gene>
    <name evidence="7" type="ORF">SAMN03080610_02590</name>
</gene>
<protein>
    <submittedName>
        <fullName evidence="7">Formiminoglutamate deiminase</fullName>
    </submittedName>
</protein>
<dbReference type="SUPFAM" id="SSF51556">
    <property type="entry name" value="Metallo-dependent hydrolases"/>
    <property type="match status" value="1"/>
</dbReference>
<keyword evidence="3" id="KW-0378">Hydrolase</keyword>
<name>A0A1G5NRK3_AFIMA</name>
<dbReference type="EMBL" id="FMVW01000005">
    <property type="protein sequence ID" value="SCZ40007.1"/>
    <property type="molecule type" value="Genomic_DNA"/>
</dbReference>
<dbReference type="Pfam" id="PF01979">
    <property type="entry name" value="Amidohydro_1"/>
    <property type="match status" value="1"/>
</dbReference>
<evidence type="ECO:0000259" key="6">
    <source>
        <dbReference type="Pfam" id="PF22429"/>
    </source>
</evidence>
<dbReference type="Gene3D" id="3.20.20.140">
    <property type="entry name" value="Metal-dependent hydrolases"/>
    <property type="match status" value="1"/>
</dbReference>
<dbReference type="Proteomes" id="UP000199347">
    <property type="component" value="Unassembled WGS sequence"/>
</dbReference>
<dbReference type="Pfam" id="PF22429">
    <property type="entry name" value="HutF_N"/>
    <property type="match status" value="1"/>
</dbReference>
<feature type="domain" description="Formimidoylglutamate deiminase N-terminal" evidence="6">
    <location>
        <begin position="8"/>
        <end position="36"/>
    </location>
</feature>
<dbReference type="InterPro" id="IPR051607">
    <property type="entry name" value="Metallo-dep_hydrolases"/>
</dbReference>
<dbReference type="NCBIfam" id="NF006684">
    <property type="entry name" value="PRK09229.1-5"/>
    <property type="match status" value="1"/>
</dbReference>
<dbReference type="PANTHER" id="PTHR11271:SF48">
    <property type="entry name" value="AMIDOHYDROLASE-RELATED DOMAIN-CONTAINING PROTEIN"/>
    <property type="match status" value="1"/>
</dbReference>
<evidence type="ECO:0000256" key="1">
    <source>
        <dbReference type="ARBA" id="ARBA00001947"/>
    </source>
</evidence>
<feature type="domain" description="Amidohydrolase-related" evidence="5">
    <location>
        <begin position="46"/>
        <end position="423"/>
    </location>
</feature>
<sequence>MIKLRFDKALLPTGWAENVAIDVADDGTIAKIETDQRDTSPSSGVALPGLPNLHSHCFQRGMAGLAERRGERADSFWTWREVMYSFLERLTPDDVEAIAAQACVEMLEGGFTALGEFHYLHHAPGGTAYDDIAEMAGRIVEATRATGIGLTLLPVFYGENGFEGEPLSPAQLRFGNDPERFARLLEASRTHLATLPDAQLGIAPHSLRAIRPEMFNDVLTLCPSGPFHIHAAEQTKEVEECVAALGARPVEWLLENAALDRRWCLVHATHMLPEETEGLARSGAVAGLCPITEASLGDGIFDGTRFLSASGAFGVGSDSNVLISAAEELRMLEYSQRLKERARNVLGEPALSTGRRLYEGAATGGAQALARPIGRLKVGCRADIVVLDQDHPTLVGREDDRLLDSYIFTGGPAAIADVYVGGEKKVESGRHIARTEIRARFAETMRRLVP</sequence>
<organism evidence="7 8">
    <name type="scientific">Afifella marina DSM 2698</name>
    <dbReference type="NCBI Taxonomy" id="1120955"/>
    <lineage>
        <taxon>Bacteria</taxon>
        <taxon>Pseudomonadati</taxon>
        <taxon>Pseudomonadota</taxon>
        <taxon>Alphaproteobacteria</taxon>
        <taxon>Hyphomicrobiales</taxon>
        <taxon>Afifellaceae</taxon>
        <taxon>Afifella</taxon>
    </lineage>
</organism>
<keyword evidence="8" id="KW-1185">Reference proteome</keyword>
<comment type="cofactor">
    <cofactor evidence="1">
        <name>Zn(2+)</name>
        <dbReference type="ChEBI" id="CHEBI:29105"/>
    </cofactor>
</comment>
<evidence type="ECO:0000313" key="7">
    <source>
        <dbReference type="EMBL" id="SCZ40007.1"/>
    </source>
</evidence>
<dbReference type="NCBIfam" id="NF006683">
    <property type="entry name" value="PRK09229.1-4"/>
    <property type="match status" value="1"/>
</dbReference>
<proteinExistence type="predicted"/>
<evidence type="ECO:0000256" key="3">
    <source>
        <dbReference type="ARBA" id="ARBA00022801"/>
    </source>
</evidence>